<evidence type="ECO:0000256" key="4">
    <source>
        <dbReference type="ARBA" id="ARBA00015339"/>
    </source>
</evidence>
<evidence type="ECO:0000256" key="2">
    <source>
        <dbReference type="ARBA" id="ARBA00004604"/>
    </source>
</evidence>
<reference evidence="10 11" key="1">
    <citation type="submission" date="2019-06" db="EMBL/GenBank/DDBJ databases">
        <title>Genome Sequence of the Brown Rot Fungal Pathogen Monilinia laxa.</title>
        <authorList>
            <person name="De Miccolis Angelini R.M."/>
            <person name="Landi L."/>
            <person name="Abate D."/>
            <person name="Pollastro S."/>
            <person name="Romanazzi G."/>
            <person name="Faretra F."/>
        </authorList>
    </citation>
    <scope>NUCLEOTIDE SEQUENCE [LARGE SCALE GENOMIC DNA]</scope>
    <source>
        <strain evidence="10 11">Mlax316</strain>
    </source>
</reference>
<dbReference type="Pfam" id="PF14615">
    <property type="entry name" value="Rsa3"/>
    <property type="match status" value="1"/>
</dbReference>
<evidence type="ECO:0000256" key="5">
    <source>
        <dbReference type="ARBA" id="ARBA00022517"/>
    </source>
</evidence>
<evidence type="ECO:0000256" key="8">
    <source>
        <dbReference type="SAM" id="MobiDB-lite"/>
    </source>
</evidence>
<evidence type="ECO:0000256" key="3">
    <source>
        <dbReference type="ARBA" id="ARBA00006256"/>
    </source>
</evidence>
<accession>A0A5N6JWA9</accession>
<dbReference type="InterPro" id="IPR028217">
    <property type="entry name" value="Rsa3_C"/>
</dbReference>
<organism evidence="10 11">
    <name type="scientific">Monilinia laxa</name>
    <name type="common">Brown rot fungus</name>
    <name type="synonym">Sclerotinia laxa</name>
    <dbReference type="NCBI Taxonomy" id="61186"/>
    <lineage>
        <taxon>Eukaryota</taxon>
        <taxon>Fungi</taxon>
        <taxon>Dikarya</taxon>
        <taxon>Ascomycota</taxon>
        <taxon>Pezizomycotina</taxon>
        <taxon>Leotiomycetes</taxon>
        <taxon>Helotiales</taxon>
        <taxon>Sclerotiniaceae</taxon>
        <taxon>Monilinia</taxon>
    </lineage>
</organism>
<evidence type="ECO:0000259" key="9">
    <source>
        <dbReference type="Pfam" id="PF14615"/>
    </source>
</evidence>
<dbReference type="PANTHER" id="PTHR28127:SF1">
    <property type="entry name" value="RIBOSOME ASSEMBLY PROTEIN 3"/>
    <property type="match status" value="1"/>
</dbReference>
<dbReference type="GO" id="GO:0000027">
    <property type="term" value="P:ribosomal large subunit assembly"/>
    <property type="evidence" value="ECO:0007669"/>
    <property type="project" value="TreeGrafter"/>
</dbReference>
<evidence type="ECO:0000256" key="6">
    <source>
        <dbReference type="ARBA" id="ARBA00023242"/>
    </source>
</evidence>
<proteinExistence type="inferred from homology"/>
<dbReference type="EMBL" id="VIGI01000012">
    <property type="protein sequence ID" value="KAB8293221.1"/>
    <property type="molecule type" value="Genomic_DNA"/>
</dbReference>
<dbReference type="OrthoDB" id="69550at2759"/>
<dbReference type="InterPro" id="IPR051898">
    <property type="entry name" value="Ribosome_Assembly_3"/>
</dbReference>
<sequence>MSSSKMPKAAKPKRRKKSQSRTEVTSISDSESDTAPKSQSQSSKSKAQPLASESISQPVQTPTAKVPIKSNVVKDSALLEKFTAHYLQRVTTEFSEDLDKIREADDFNENALQILVHALKQGTEVWGEEEMRRVVGANALTSVMALRIFKRARTLHIVTYSVAVHSLDIKYAGYEELKCVESQSSIKLYTPLIHHMHCLSMATDVFQ</sequence>
<evidence type="ECO:0000313" key="11">
    <source>
        <dbReference type="Proteomes" id="UP000326757"/>
    </source>
</evidence>
<evidence type="ECO:0000256" key="1">
    <source>
        <dbReference type="ARBA" id="ARBA00003035"/>
    </source>
</evidence>
<dbReference type="GO" id="GO:0030687">
    <property type="term" value="C:preribosome, large subunit precursor"/>
    <property type="evidence" value="ECO:0007669"/>
    <property type="project" value="TreeGrafter"/>
</dbReference>
<comment type="similarity">
    <text evidence="3">Belongs to the RSA3 family.</text>
</comment>
<feature type="compositionally biased region" description="Low complexity" evidence="8">
    <location>
        <begin position="35"/>
        <end position="52"/>
    </location>
</feature>
<evidence type="ECO:0000313" key="10">
    <source>
        <dbReference type="EMBL" id="KAB8293221.1"/>
    </source>
</evidence>
<feature type="domain" description="Ribosome-assembly protein 3 C-terminal" evidence="9">
    <location>
        <begin position="82"/>
        <end position="126"/>
    </location>
</feature>
<name>A0A5N6JWA9_MONLA</name>
<keyword evidence="5" id="KW-0690">Ribosome biogenesis</keyword>
<feature type="region of interest" description="Disordered" evidence="8">
    <location>
        <begin position="1"/>
        <end position="64"/>
    </location>
</feature>
<keyword evidence="7" id="KW-0687">Ribonucleoprotein</keyword>
<feature type="compositionally biased region" description="Polar residues" evidence="8">
    <location>
        <begin position="53"/>
        <end position="63"/>
    </location>
</feature>
<comment type="subcellular location">
    <subcellularLocation>
        <location evidence="2">Nucleus</location>
        <location evidence="2">Nucleolus</location>
    </subcellularLocation>
</comment>
<keyword evidence="6" id="KW-0539">Nucleus</keyword>
<comment type="caution">
    <text evidence="10">The sequence shown here is derived from an EMBL/GenBank/DDBJ whole genome shotgun (WGS) entry which is preliminary data.</text>
</comment>
<dbReference type="Proteomes" id="UP000326757">
    <property type="component" value="Unassembled WGS sequence"/>
</dbReference>
<gene>
    <name evidence="10" type="ORF">EYC80_007559</name>
</gene>
<comment type="function">
    <text evidence="1">Required for efficient biogenesis of the 60S ribosomal subunit.</text>
</comment>
<dbReference type="AlphaFoldDB" id="A0A5N6JWA9"/>
<evidence type="ECO:0000256" key="7">
    <source>
        <dbReference type="ARBA" id="ARBA00023274"/>
    </source>
</evidence>
<keyword evidence="11" id="KW-1185">Reference proteome</keyword>
<dbReference type="PANTHER" id="PTHR28127">
    <property type="entry name" value="RIBOSOME ASSEMBLY PROTEIN 3"/>
    <property type="match status" value="1"/>
</dbReference>
<protein>
    <recommendedName>
        <fullName evidence="4">Ribosome assembly protein 3</fullName>
    </recommendedName>
</protein>
<feature type="compositionally biased region" description="Basic residues" evidence="8">
    <location>
        <begin position="8"/>
        <end position="19"/>
    </location>
</feature>
<dbReference type="GO" id="GO:0005730">
    <property type="term" value="C:nucleolus"/>
    <property type="evidence" value="ECO:0007669"/>
    <property type="project" value="UniProtKB-SubCell"/>
</dbReference>